<dbReference type="Pfam" id="PF05036">
    <property type="entry name" value="SPOR"/>
    <property type="match status" value="1"/>
</dbReference>
<dbReference type="PANTHER" id="PTHR30032:SF4">
    <property type="entry name" value="AMIDASE ENHANCER"/>
    <property type="match status" value="1"/>
</dbReference>
<dbReference type="OrthoDB" id="9794671at2"/>
<dbReference type="EMBL" id="FNFP01000002">
    <property type="protein sequence ID" value="SDK56563.1"/>
    <property type="molecule type" value="Genomic_DNA"/>
</dbReference>
<evidence type="ECO:0000259" key="1">
    <source>
        <dbReference type="Pfam" id="PF05036"/>
    </source>
</evidence>
<feature type="domain" description="SPOR" evidence="1">
    <location>
        <begin position="109"/>
        <end position="169"/>
    </location>
</feature>
<feature type="domain" description="Sporulation stage II protein D amidase enhancer LytB N-terminal" evidence="2">
    <location>
        <begin position="242"/>
        <end position="337"/>
    </location>
</feature>
<evidence type="ECO:0000313" key="4">
    <source>
        <dbReference type="Proteomes" id="UP000198718"/>
    </source>
</evidence>
<gene>
    <name evidence="3" type="ORF">SAMN05660472_01588</name>
</gene>
<dbReference type="InterPro" id="IPR013486">
    <property type="entry name" value="SpoIID/LytB"/>
</dbReference>
<sequence>MRKGKLLLTLLLITIMILASIQTTLAFDKSKIPIHIEVGLFFNSTAKSTLLLKSVHGFEVGRFPENQFITLLNLADHNEIILRKDTYYRGSGRTFVEYTGAIDNITNLQGPFHVQIGEVFNSQNDASIFIKSLNGLKDKPYLVYEGGWKVFIGLYIDQQQAQTNASEIQNITNQTTKVISPSLTRVQVMDTTGQPLLMFDSQENIYFREAHVKQDVPLINVEGRYYRGAITAKRLTNTQLNNGNMSIVNKLPLQEYLYGVVPREMPALWSLEALKAQAVVARSYAVSNINRFRNLGFDLCNTTTSQVYGGHSNGQGALEHINSNRAVDETHSRILTYNGQIANAYYHSNSGGHTENSENVWSAVTPYIRGVKDDFSLGAPNSQWTVVFTKDQIRNFLSNENVHIGEIIDIKVTNVSQYGRVQELIIYGTQGNYVLIKEHTRRVLGGYTQLKSTWFTVNGGGKSENTSGDLAVISSNGVINSIDLSNKSIVSSTGITQIVNTSNIKIYNGKNYRSTEQNSQVSSVTSSDVFEFVGKGFGHGLGMSQWGAKKMAEEGYSYLDILTHYYKGTKVE</sequence>
<evidence type="ECO:0000313" key="3">
    <source>
        <dbReference type="EMBL" id="SDK56563.1"/>
    </source>
</evidence>
<evidence type="ECO:0000259" key="2">
    <source>
        <dbReference type="Pfam" id="PF08486"/>
    </source>
</evidence>
<dbReference type="InterPro" id="IPR007730">
    <property type="entry name" value="SPOR-like_dom"/>
</dbReference>
<organism evidence="3 4">
    <name type="scientific">Natronincola ferrireducens</name>
    <dbReference type="NCBI Taxonomy" id="393762"/>
    <lineage>
        <taxon>Bacteria</taxon>
        <taxon>Bacillati</taxon>
        <taxon>Bacillota</taxon>
        <taxon>Clostridia</taxon>
        <taxon>Peptostreptococcales</taxon>
        <taxon>Natronincolaceae</taxon>
        <taxon>Natronincola</taxon>
    </lineage>
</organism>
<dbReference type="InterPro" id="IPR013693">
    <property type="entry name" value="SpoIID/LytB_N"/>
</dbReference>
<accession>A0A1G9CY75</accession>
<dbReference type="PANTHER" id="PTHR30032">
    <property type="entry name" value="N-ACETYLMURAMOYL-L-ALANINE AMIDASE-RELATED"/>
    <property type="match status" value="1"/>
</dbReference>
<dbReference type="RefSeq" id="WP_090553083.1">
    <property type="nucleotide sequence ID" value="NZ_FNFP01000002.1"/>
</dbReference>
<dbReference type="InterPro" id="IPR051922">
    <property type="entry name" value="Bact_Sporulation_Assoc"/>
</dbReference>
<dbReference type="AlphaFoldDB" id="A0A1G9CY75"/>
<dbReference type="Pfam" id="PF08486">
    <property type="entry name" value="SpoIID"/>
    <property type="match status" value="1"/>
</dbReference>
<dbReference type="STRING" id="393762.SAMN05660472_01588"/>
<proteinExistence type="predicted"/>
<reference evidence="3 4" key="1">
    <citation type="submission" date="2016-10" db="EMBL/GenBank/DDBJ databases">
        <authorList>
            <person name="de Groot N.N."/>
        </authorList>
    </citation>
    <scope>NUCLEOTIDE SEQUENCE [LARGE SCALE GENOMIC DNA]</scope>
    <source>
        <strain evidence="3 4">DSM 18346</strain>
    </source>
</reference>
<dbReference type="GO" id="GO:0030435">
    <property type="term" value="P:sporulation resulting in formation of a cellular spore"/>
    <property type="evidence" value="ECO:0007669"/>
    <property type="project" value="InterPro"/>
</dbReference>
<keyword evidence="4" id="KW-1185">Reference proteome</keyword>
<protein>
    <submittedName>
        <fullName evidence="3">Stage II sporulation protein D</fullName>
    </submittedName>
</protein>
<dbReference type="GO" id="GO:0030288">
    <property type="term" value="C:outer membrane-bounded periplasmic space"/>
    <property type="evidence" value="ECO:0007669"/>
    <property type="project" value="TreeGrafter"/>
</dbReference>
<dbReference type="NCBIfam" id="TIGR02669">
    <property type="entry name" value="SpoIID_LytB"/>
    <property type="match status" value="1"/>
</dbReference>
<dbReference type="Proteomes" id="UP000198718">
    <property type="component" value="Unassembled WGS sequence"/>
</dbReference>
<dbReference type="GO" id="GO:0042834">
    <property type="term" value="F:peptidoglycan binding"/>
    <property type="evidence" value="ECO:0007669"/>
    <property type="project" value="InterPro"/>
</dbReference>
<name>A0A1G9CY75_9FIRM</name>